<protein>
    <submittedName>
        <fullName evidence="10">ATP-dependent DNA helicase RecG</fullName>
        <ecNumber evidence="10">3.6.4.12</ecNumber>
    </submittedName>
</protein>
<dbReference type="GO" id="GO:0016787">
    <property type="term" value="F:hydrolase activity"/>
    <property type="evidence" value="ECO:0007669"/>
    <property type="project" value="UniProtKB-KW"/>
</dbReference>
<dbReference type="Pfam" id="PF19833">
    <property type="entry name" value="RecG_dom3_C"/>
    <property type="match status" value="1"/>
</dbReference>
<keyword evidence="4 10" id="KW-0347">Helicase</keyword>
<evidence type="ECO:0000313" key="10">
    <source>
        <dbReference type="EMBL" id="MFC3847326.1"/>
    </source>
</evidence>
<keyword evidence="1" id="KW-0547">Nucleotide-binding</keyword>
<dbReference type="SUPFAM" id="SSF52540">
    <property type="entry name" value="P-loop containing nucleoside triphosphate hydrolases"/>
    <property type="match status" value="2"/>
</dbReference>
<comment type="caution">
    <text evidence="10">The sequence shown here is derived from an EMBL/GenBank/DDBJ whole genome shotgun (WGS) entry which is preliminary data.</text>
</comment>
<keyword evidence="7" id="KW-0234">DNA repair</keyword>
<reference evidence="11" key="1">
    <citation type="journal article" date="2019" name="Int. J. Syst. Evol. Microbiol.">
        <title>The Global Catalogue of Microorganisms (GCM) 10K type strain sequencing project: providing services to taxonomists for standard genome sequencing and annotation.</title>
        <authorList>
            <consortium name="The Broad Institute Genomics Platform"/>
            <consortium name="The Broad Institute Genome Sequencing Center for Infectious Disease"/>
            <person name="Wu L."/>
            <person name="Ma J."/>
        </authorList>
    </citation>
    <scope>NUCLEOTIDE SEQUENCE [LARGE SCALE GENOMIC DNA]</scope>
    <source>
        <strain evidence="11">CCUG 53816</strain>
    </source>
</reference>
<keyword evidence="3 10" id="KW-0378">Hydrolase</keyword>
<evidence type="ECO:0000256" key="4">
    <source>
        <dbReference type="ARBA" id="ARBA00022806"/>
    </source>
</evidence>
<keyword evidence="11" id="KW-1185">Reference proteome</keyword>
<evidence type="ECO:0000259" key="8">
    <source>
        <dbReference type="PROSITE" id="PS51192"/>
    </source>
</evidence>
<evidence type="ECO:0000256" key="7">
    <source>
        <dbReference type="ARBA" id="ARBA00023204"/>
    </source>
</evidence>
<evidence type="ECO:0000256" key="2">
    <source>
        <dbReference type="ARBA" id="ARBA00022763"/>
    </source>
</evidence>
<dbReference type="RefSeq" id="WP_382262384.1">
    <property type="nucleotide sequence ID" value="NZ_FZMF01000013.1"/>
</dbReference>
<dbReference type="EC" id="3.6.4.12" evidence="10"/>
<dbReference type="InterPro" id="IPR027417">
    <property type="entry name" value="P-loop_NTPase"/>
</dbReference>
<dbReference type="Pfam" id="PF00270">
    <property type="entry name" value="DEAD"/>
    <property type="match status" value="1"/>
</dbReference>
<dbReference type="Proteomes" id="UP001595783">
    <property type="component" value="Unassembled WGS sequence"/>
</dbReference>
<dbReference type="Pfam" id="PF00271">
    <property type="entry name" value="Helicase_C"/>
    <property type="match status" value="1"/>
</dbReference>
<dbReference type="InterPro" id="IPR014001">
    <property type="entry name" value="Helicase_ATP-bd"/>
</dbReference>
<feature type="domain" description="Helicase C-terminal" evidence="9">
    <location>
        <begin position="444"/>
        <end position="596"/>
    </location>
</feature>
<keyword evidence="5" id="KW-0067">ATP-binding</keyword>
<keyword evidence="2" id="KW-0227">DNA damage</keyword>
<proteinExistence type="predicted"/>
<dbReference type="NCBIfam" id="NF008169">
    <property type="entry name" value="PRK10917.2-3"/>
    <property type="match status" value="1"/>
</dbReference>
<accession>A0ABV7ZH25</accession>
<dbReference type="PANTHER" id="PTHR47964:SF1">
    <property type="entry name" value="ATP-DEPENDENT DNA HELICASE HOMOLOG RECG, CHLOROPLASTIC"/>
    <property type="match status" value="1"/>
</dbReference>
<feature type="domain" description="Helicase ATP-binding" evidence="8">
    <location>
        <begin position="260"/>
        <end position="422"/>
    </location>
</feature>
<keyword evidence="6" id="KW-0238">DNA-binding</keyword>
<dbReference type="InterPro" id="IPR047112">
    <property type="entry name" value="RecG/Mfd"/>
</dbReference>
<dbReference type="PROSITE" id="PS51192">
    <property type="entry name" value="HELICASE_ATP_BIND_1"/>
    <property type="match status" value="1"/>
</dbReference>
<evidence type="ECO:0000256" key="3">
    <source>
        <dbReference type="ARBA" id="ARBA00022801"/>
    </source>
</evidence>
<dbReference type="InterPro" id="IPR045562">
    <property type="entry name" value="RecG_dom3_C"/>
</dbReference>
<evidence type="ECO:0000256" key="1">
    <source>
        <dbReference type="ARBA" id="ARBA00022741"/>
    </source>
</evidence>
<evidence type="ECO:0000313" key="11">
    <source>
        <dbReference type="Proteomes" id="UP001595783"/>
    </source>
</evidence>
<dbReference type="InterPro" id="IPR001650">
    <property type="entry name" value="Helicase_C-like"/>
</dbReference>
<dbReference type="Gene3D" id="3.40.50.300">
    <property type="entry name" value="P-loop containing nucleotide triphosphate hydrolases"/>
    <property type="match status" value="2"/>
</dbReference>
<evidence type="ECO:0000259" key="9">
    <source>
        <dbReference type="PROSITE" id="PS51194"/>
    </source>
</evidence>
<dbReference type="SMART" id="SM00490">
    <property type="entry name" value="HELICc"/>
    <property type="match status" value="1"/>
</dbReference>
<name>A0ABV7ZH25_9HELI</name>
<dbReference type="GO" id="GO:0003678">
    <property type="term" value="F:DNA helicase activity"/>
    <property type="evidence" value="ECO:0007669"/>
    <property type="project" value="UniProtKB-EC"/>
</dbReference>
<dbReference type="SMART" id="SM00487">
    <property type="entry name" value="DEXDc"/>
    <property type="match status" value="1"/>
</dbReference>
<organism evidence="10 11">
    <name type="scientific">Helicobacter baculiformis</name>
    <dbReference type="NCBI Taxonomy" id="427351"/>
    <lineage>
        <taxon>Bacteria</taxon>
        <taxon>Pseudomonadati</taxon>
        <taxon>Campylobacterota</taxon>
        <taxon>Epsilonproteobacteria</taxon>
        <taxon>Campylobacterales</taxon>
        <taxon>Helicobacteraceae</taxon>
        <taxon>Helicobacter</taxon>
    </lineage>
</organism>
<dbReference type="EMBL" id="JBHRZO010000009">
    <property type="protein sequence ID" value="MFC3847326.1"/>
    <property type="molecule type" value="Genomic_DNA"/>
</dbReference>
<dbReference type="PROSITE" id="PS51194">
    <property type="entry name" value="HELICASE_CTER"/>
    <property type="match status" value="1"/>
</dbReference>
<dbReference type="InterPro" id="IPR011545">
    <property type="entry name" value="DEAD/DEAH_box_helicase_dom"/>
</dbReference>
<evidence type="ECO:0000256" key="6">
    <source>
        <dbReference type="ARBA" id="ARBA00023125"/>
    </source>
</evidence>
<gene>
    <name evidence="10" type="primary">recG</name>
    <name evidence="10" type="ORF">ACFOPX_02085</name>
</gene>
<dbReference type="PANTHER" id="PTHR47964">
    <property type="entry name" value="ATP-DEPENDENT DNA HELICASE HOMOLOG RECG, CHLOROPLASTIC"/>
    <property type="match status" value="1"/>
</dbReference>
<evidence type="ECO:0000256" key="5">
    <source>
        <dbReference type="ARBA" id="ARBA00022840"/>
    </source>
</evidence>
<sequence length="628" mass="70691">MIDINTLDAKLNLGLPLMDFLELLLNPPKDYVAYTLLETLEVGQQGCLEVQCLGVSATKTLKIRVLALAFKREIELIHFNYSAYQIKTFSQKHYFVYGRLRANPHSHTLQIVHPTIITTPNSIAMHFKKEAKHTRAFKAQKDFKNYPDYANHVLSPANLAKLALAHVPSEVRTNLNCIFHPTSEFVRAFNTHKGFFGKYLESLKFIEAWAYMLSLSTKKWDFKSKFAGHTNTKALQEFIQALPFTLTPDQQHAIASIQQDMQGAMASKRLVMGDVGCGKTMVILASVALVAPYKSLLMAPTSVLAKQLYEEACKFLPRSIKVALLLGGYTSKKALQSLQEATFIIGTTTLLYVPLDMSEVALVLSDEQHRFGTKQRYLLEQRAHTGFVDGSVRKPHYLQFSATPIPRTLAMMTAKFVKTTLIKDKPYHKNITTQLINKAHFNALLSHIHTQIMQNKQVAIIYPLVEESVRADYMPLKQGALYWQKHFEGVYVTSGKDANKEEILEEFAQKGNILLATTLIEVGISLPKLSSIVIVGAERLGLATLHQLRGRVARLGGKGYCFLFTHHINNPRLQEFSETLDGFEIANLDLKYRNSGDLLQGTQQSGSHFNYLDLAVDDKIITQVKALF</sequence>